<accession>A0A2S9XZG2</accession>
<feature type="region of interest" description="Disordered" evidence="1">
    <location>
        <begin position="124"/>
        <end position="144"/>
    </location>
</feature>
<evidence type="ECO:0000313" key="3">
    <source>
        <dbReference type="Proteomes" id="UP000237968"/>
    </source>
</evidence>
<name>A0A2S9XZG2_9BACT</name>
<feature type="compositionally biased region" description="Basic and acidic residues" evidence="1">
    <location>
        <begin position="1"/>
        <end position="10"/>
    </location>
</feature>
<comment type="caution">
    <text evidence="2">The sequence shown here is derived from an EMBL/GenBank/DDBJ whole genome shotgun (WGS) entry which is preliminary data.</text>
</comment>
<dbReference type="AlphaFoldDB" id="A0A2S9XZG2"/>
<keyword evidence="3" id="KW-1185">Reference proteome</keyword>
<evidence type="ECO:0000313" key="2">
    <source>
        <dbReference type="EMBL" id="PRP98257.1"/>
    </source>
</evidence>
<reference evidence="2 3" key="1">
    <citation type="submission" date="2018-03" db="EMBL/GenBank/DDBJ databases">
        <title>Draft Genome Sequences of the Obligatory Marine Myxobacteria Enhygromyxa salina SWB005.</title>
        <authorList>
            <person name="Poehlein A."/>
            <person name="Moghaddam J.A."/>
            <person name="Harms H."/>
            <person name="Alanjari M."/>
            <person name="Koenig G.M."/>
            <person name="Daniel R."/>
            <person name="Schaeberle T.F."/>
        </authorList>
    </citation>
    <scope>NUCLEOTIDE SEQUENCE [LARGE SCALE GENOMIC DNA]</scope>
    <source>
        <strain evidence="2 3">SWB005</strain>
    </source>
</reference>
<sequence>MPAEAEHPELTARAGAAPGGRRSGEGLGGVVDDRHARALGPRLDGLELDAVAEHGGGDDREAALAGRGLDGREIGDGSIGRRVAQHRGQADVEHGLDDLRAAETGDHDLVAVVALQRPRARVELGQGQGMEREAQGRAPARGRDHPLGLASKLTTQLAAKGAERVAGAAWAARGVATGGGPIDGPIDREGGRPAQGHDQLARVGVVARVHEL</sequence>
<feature type="region of interest" description="Disordered" evidence="1">
    <location>
        <begin position="1"/>
        <end position="33"/>
    </location>
</feature>
<feature type="region of interest" description="Disordered" evidence="1">
    <location>
        <begin position="57"/>
        <end position="90"/>
    </location>
</feature>
<dbReference type="EMBL" id="PVNK01000146">
    <property type="protein sequence ID" value="PRP98257.1"/>
    <property type="molecule type" value="Genomic_DNA"/>
</dbReference>
<evidence type="ECO:0000256" key="1">
    <source>
        <dbReference type="SAM" id="MobiDB-lite"/>
    </source>
</evidence>
<organism evidence="2 3">
    <name type="scientific">Enhygromyxa salina</name>
    <dbReference type="NCBI Taxonomy" id="215803"/>
    <lineage>
        <taxon>Bacteria</taxon>
        <taxon>Pseudomonadati</taxon>
        <taxon>Myxococcota</taxon>
        <taxon>Polyangia</taxon>
        <taxon>Nannocystales</taxon>
        <taxon>Nannocystaceae</taxon>
        <taxon>Enhygromyxa</taxon>
    </lineage>
</organism>
<gene>
    <name evidence="2" type="ORF">ENSA5_29890</name>
</gene>
<dbReference type="Proteomes" id="UP000237968">
    <property type="component" value="Unassembled WGS sequence"/>
</dbReference>
<feature type="compositionally biased region" description="Basic and acidic residues" evidence="1">
    <location>
        <begin position="130"/>
        <end position="144"/>
    </location>
</feature>
<proteinExistence type="predicted"/>
<protein>
    <submittedName>
        <fullName evidence="2">Uncharacterized protein</fullName>
    </submittedName>
</protein>